<dbReference type="EMBL" id="FNIT01000016">
    <property type="protein sequence ID" value="SDO85334.1"/>
    <property type="molecule type" value="Genomic_DNA"/>
</dbReference>
<dbReference type="Proteomes" id="UP000198793">
    <property type="component" value="Unassembled WGS sequence"/>
</dbReference>
<evidence type="ECO:0000313" key="2">
    <source>
        <dbReference type="EMBL" id="SDO85334.1"/>
    </source>
</evidence>
<accession>A0A1H0MY46</accession>
<feature type="signal peptide" evidence="1">
    <location>
        <begin position="1"/>
        <end position="23"/>
    </location>
</feature>
<keyword evidence="1" id="KW-0732">Signal</keyword>
<organism evidence="2 3">
    <name type="scientific">Aureimonas jatrophae</name>
    <dbReference type="NCBI Taxonomy" id="1166073"/>
    <lineage>
        <taxon>Bacteria</taxon>
        <taxon>Pseudomonadati</taxon>
        <taxon>Pseudomonadota</taxon>
        <taxon>Alphaproteobacteria</taxon>
        <taxon>Hyphomicrobiales</taxon>
        <taxon>Aurantimonadaceae</taxon>
        <taxon>Aureimonas</taxon>
    </lineage>
</organism>
<dbReference type="STRING" id="1166073.SAMN05192530_1167"/>
<dbReference type="AlphaFoldDB" id="A0A1H0MY46"/>
<reference evidence="2 3" key="1">
    <citation type="submission" date="2016-10" db="EMBL/GenBank/DDBJ databases">
        <authorList>
            <person name="de Groot N.N."/>
        </authorList>
    </citation>
    <scope>NUCLEOTIDE SEQUENCE [LARGE SCALE GENOMIC DNA]</scope>
    <source>
        <strain evidence="3">L7-484,KACC 16230,DSM 25025</strain>
    </source>
</reference>
<evidence type="ECO:0000256" key="1">
    <source>
        <dbReference type="SAM" id="SignalP"/>
    </source>
</evidence>
<protein>
    <submittedName>
        <fullName evidence="2">Uncharacterized protein</fullName>
    </submittedName>
</protein>
<evidence type="ECO:0000313" key="3">
    <source>
        <dbReference type="Proteomes" id="UP000198793"/>
    </source>
</evidence>
<sequence length="175" mass="18086">MISKRGLCLIAAMLCLLSTEAHGADATVQDMQIVGRALSFKEGHRRGTIEIAIVYDGSDGRSVSEMRAAVAALGAGLRVGDSELRPVAVEQSAFKSASDYGGVFATGSVNQGLLRSALGSSGVPCFTLDVGQVSSGACTVAIRSRPSVSISISSRNAAAADVRFATAFIMMVREI</sequence>
<feature type="chain" id="PRO_5011770586" evidence="1">
    <location>
        <begin position="24"/>
        <end position="175"/>
    </location>
</feature>
<proteinExistence type="predicted"/>
<gene>
    <name evidence="2" type="ORF">SAMN05192530_1167</name>
</gene>
<dbReference type="RefSeq" id="WP_170842692.1">
    <property type="nucleotide sequence ID" value="NZ_FNIT01000016.1"/>
</dbReference>
<keyword evidence="3" id="KW-1185">Reference proteome</keyword>
<name>A0A1H0MY46_9HYPH</name>